<protein>
    <submittedName>
        <fullName evidence="1">Uncharacterized protein</fullName>
    </submittedName>
</protein>
<dbReference type="KEGG" id="liu:OU989_01270"/>
<evidence type="ECO:0000313" key="1">
    <source>
        <dbReference type="EMBL" id="WDV07136.1"/>
    </source>
</evidence>
<gene>
    <name evidence="1" type="ORF">OU989_01270</name>
</gene>
<evidence type="ECO:0000313" key="2">
    <source>
        <dbReference type="Proteomes" id="UP001219585"/>
    </source>
</evidence>
<dbReference type="RefSeq" id="WP_274795298.1">
    <property type="nucleotide sequence ID" value="NZ_CP113527.1"/>
</dbReference>
<name>A0AAJ5URN5_9BACI</name>
<accession>A0AAJ5URN5</accession>
<sequence>MTKMTAEQMISLIKDMENIERNKFLEYLFHTHFDSRFTGDYEMATKNQIDDILDRDLTEDELLVMNIAYCNGYFRGGKDGMEKVLRKYSKE</sequence>
<proteinExistence type="predicted"/>
<dbReference type="Proteomes" id="UP001219585">
    <property type="component" value="Chromosome"/>
</dbReference>
<organism evidence="1 2">
    <name type="scientific">Lysinibacillus irui</name>
    <dbReference type="NCBI Taxonomy" id="2998077"/>
    <lineage>
        <taxon>Bacteria</taxon>
        <taxon>Bacillati</taxon>
        <taxon>Bacillota</taxon>
        <taxon>Bacilli</taxon>
        <taxon>Bacillales</taxon>
        <taxon>Bacillaceae</taxon>
        <taxon>Lysinibacillus</taxon>
    </lineage>
</organism>
<reference evidence="1" key="1">
    <citation type="submission" date="2022-11" db="EMBL/GenBank/DDBJ databases">
        <title>Lysinibacillus irui.</title>
        <authorList>
            <person name="Akintayo S.O."/>
        </authorList>
    </citation>
    <scope>NUCLEOTIDE SEQUENCE</scope>
    <source>
        <strain evidence="1">IRB4-01</strain>
    </source>
</reference>
<dbReference type="AlphaFoldDB" id="A0AAJ5URN5"/>
<dbReference type="EMBL" id="CP113527">
    <property type="protein sequence ID" value="WDV07136.1"/>
    <property type="molecule type" value="Genomic_DNA"/>
</dbReference>